<comment type="caution">
    <text evidence="2">The sequence shown here is derived from an EMBL/GenBank/DDBJ whole genome shotgun (WGS) entry which is preliminary data.</text>
</comment>
<dbReference type="InterPro" id="IPR002931">
    <property type="entry name" value="Transglutaminase-like"/>
</dbReference>
<dbReference type="AlphaFoldDB" id="A0A7C0VA05"/>
<name>A0A7C0VA05_UNCW3</name>
<protein>
    <submittedName>
        <fullName evidence="2">DUF3857 domain-containing protein</fullName>
    </submittedName>
</protein>
<proteinExistence type="predicted"/>
<dbReference type="InterPro" id="IPR038765">
    <property type="entry name" value="Papain-like_cys_pep_sf"/>
</dbReference>
<dbReference type="PANTHER" id="PTHR33490">
    <property type="entry name" value="BLR5614 PROTEIN-RELATED"/>
    <property type="match status" value="1"/>
</dbReference>
<dbReference type="EMBL" id="DQWE01000080">
    <property type="protein sequence ID" value="HDI82512.1"/>
    <property type="molecule type" value="Genomic_DNA"/>
</dbReference>
<dbReference type="SMART" id="SM00460">
    <property type="entry name" value="TGc"/>
    <property type="match status" value="1"/>
</dbReference>
<evidence type="ECO:0000259" key="1">
    <source>
        <dbReference type="SMART" id="SM00460"/>
    </source>
</evidence>
<evidence type="ECO:0000313" key="2">
    <source>
        <dbReference type="EMBL" id="HDI82512.1"/>
    </source>
</evidence>
<feature type="domain" description="Transglutaminase-like" evidence="1">
    <location>
        <begin position="316"/>
        <end position="382"/>
    </location>
</feature>
<dbReference type="PROSITE" id="PS51257">
    <property type="entry name" value="PROKAR_LIPOPROTEIN"/>
    <property type="match status" value="1"/>
</dbReference>
<sequence>MKRVFVVLGIVLILVGCAGTKTIKLPENITRDNFPNANAVVVFDSSVVDVQPDGKFLSREHAIIKILTMKGKAEYADQTFSYYTMYDTVRVIRARVIKEDGKIIDVPRENIKDVKIPAMSKFFLPNVRMKKITFPDVEIGDAIEYIVEDEMRAPPMENNYDAMVMFQGTDPILHQVYVLKIPMDVKWKVYNDEDGMVKYTNKNEKGKSVHIWEIKDVPGIIREPLMPAITDVAKKILISTVPSWKVWSKWYWGLCKDKFAVNDTMIAVMDSLLKGTKTKMDTIRAIYHYVADEVRYVGTTMSGKKGGYEPFPATKTFRQKYGVCRDKAALMVAMLRHLGIEAYTVLTNPAMKVEKEIPVDQFNHAIVAIKEGDWYIFSDPTVQFCKDLLAPYEQNRGVLVCTPEGEDLAYTEILPPDSNTSNVTAIFNLNEDGGFEAEINIVGKGMNDMGLRMLAKMLSPDRIKQIFEGSFQSMGSGVAIDTIIFSDPQDYTKPVNIKIKLSADEFALVQGKKMRFTSPFSGGSSVGISVGRGGGGDPFALEKRNYPLYLYSKSKSIAVERIKIPKGYRVVQIPEDYTIDSDFMTVKSTWKRKVRSIEHKTEFIMKKIEIMPEEYPSARKAMKEMQE</sequence>
<dbReference type="Pfam" id="PF12969">
    <property type="entry name" value="DUF3857"/>
    <property type="match status" value="1"/>
</dbReference>
<dbReference type="Pfam" id="PF01841">
    <property type="entry name" value="Transglut_core"/>
    <property type="match status" value="1"/>
</dbReference>
<feature type="non-terminal residue" evidence="2">
    <location>
        <position position="627"/>
    </location>
</feature>
<dbReference type="Proteomes" id="UP000885847">
    <property type="component" value="Unassembled WGS sequence"/>
</dbReference>
<accession>A0A7C0VA05</accession>
<gene>
    <name evidence="2" type="ORF">ENF18_01815</name>
</gene>
<reference evidence="2" key="1">
    <citation type="journal article" date="2020" name="mSystems">
        <title>Genome- and Community-Level Interaction Insights into Carbon Utilization and Element Cycling Functions of Hydrothermarchaeota in Hydrothermal Sediment.</title>
        <authorList>
            <person name="Zhou Z."/>
            <person name="Liu Y."/>
            <person name="Xu W."/>
            <person name="Pan J."/>
            <person name="Luo Z.H."/>
            <person name="Li M."/>
        </authorList>
    </citation>
    <scope>NUCLEOTIDE SEQUENCE [LARGE SCALE GENOMIC DNA]</scope>
    <source>
        <strain evidence="2">HyVt-102</strain>
    </source>
</reference>
<dbReference type="InterPro" id="IPR024618">
    <property type="entry name" value="DUF3857"/>
</dbReference>
<dbReference type="Gene3D" id="2.60.120.1130">
    <property type="match status" value="1"/>
</dbReference>
<dbReference type="Gene3D" id="3.10.620.30">
    <property type="match status" value="1"/>
</dbReference>
<organism evidence="2">
    <name type="scientific">candidate division WOR-3 bacterium</name>
    <dbReference type="NCBI Taxonomy" id="2052148"/>
    <lineage>
        <taxon>Bacteria</taxon>
        <taxon>Bacteria division WOR-3</taxon>
    </lineage>
</organism>
<dbReference type="Gene3D" id="2.60.40.3140">
    <property type="match status" value="1"/>
</dbReference>
<dbReference type="SUPFAM" id="SSF54001">
    <property type="entry name" value="Cysteine proteinases"/>
    <property type="match status" value="1"/>
</dbReference>